<evidence type="ECO:0000256" key="5">
    <source>
        <dbReference type="ARBA" id="ARBA00022898"/>
    </source>
</evidence>
<feature type="modified residue" description="N6-(pyridoxal phosphate)lysine" evidence="7">
    <location>
        <position position="225"/>
    </location>
</feature>
<dbReference type="Pfam" id="PF00155">
    <property type="entry name" value="Aminotran_1_2"/>
    <property type="match status" value="1"/>
</dbReference>
<comment type="similarity">
    <text evidence="7">Belongs to the class-II pyridoxal-phosphate-dependent aminotransferase family. Histidinol-phosphate aminotransferase subfamily.</text>
</comment>
<dbReference type="HAMAP" id="MF_01023">
    <property type="entry name" value="HisC_aminotrans_2"/>
    <property type="match status" value="1"/>
</dbReference>
<accession>A0A1I2S6Y1</accession>
<dbReference type="InterPro" id="IPR004839">
    <property type="entry name" value="Aminotransferase_I/II_large"/>
</dbReference>
<dbReference type="InterPro" id="IPR015422">
    <property type="entry name" value="PyrdxlP-dep_Trfase_small"/>
</dbReference>
<dbReference type="EMBL" id="FOPI01000024">
    <property type="protein sequence ID" value="SFG46637.1"/>
    <property type="molecule type" value="Genomic_DNA"/>
</dbReference>
<dbReference type="InterPro" id="IPR015424">
    <property type="entry name" value="PyrdxlP-dep_Trfase"/>
</dbReference>
<evidence type="ECO:0000313" key="10">
    <source>
        <dbReference type="Proteomes" id="UP000182635"/>
    </source>
</evidence>
<dbReference type="EC" id="2.6.1.9" evidence="7"/>
<dbReference type="Gene3D" id="3.90.1150.10">
    <property type="entry name" value="Aspartate Aminotransferase, domain 1"/>
    <property type="match status" value="1"/>
</dbReference>
<dbReference type="OrthoDB" id="9813612at2"/>
<dbReference type="InterPro" id="IPR015421">
    <property type="entry name" value="PyrdxlP-dep_Trfase_major"/>
</dbReference>
<protein>
    <recommendedName>
        <fullName evidence="7">Histidinol-phosphate aminotransferase</fullName>
        <ecNumber evidence="7">2.6.1.9</ecNumber>
    </recommendedName>
    <alternativeName>
        <fullName evidence="7">Imidazole acetol-phosphate transaminase</fullName>
    </alternativeName>
</protein>
<evidence type="ECO:0000313" key="9">
    <source>
        <dbReference type="EMBL" id="SFG46637.1"/>
    </source>
</evidence>
<evidence type="ECO:0000256" key="4">
    <source>
        <dbReference type="ARBA" id="ARBA00022679"/>
    </source>
</evidence>
<keyword evidence="4 7" id="KW-0808">Transferase</keyword>
<comment type="pathway">
    <text evidence="7">Amino-acid biosynthesis; L-histidine biosynthesis; L-histidine from 5-phospho-alpha-D-ribose 1-diphosphate: step 7/9.</text>
</comment>
<dbReference type="AlphaFoldDB" id="A0A1I2S6Y1"/>
<dbReference type="CDD" id="cd00609">
    <property type="entry name" value="AAT_like"/>
    <property type="match status" value="1"/>
</dbReference>
<keyword evidence="3 7" id="KW-0032">Aminotransferase</keyword>
<dbReference type="PANTHER" id="PTHR43643:SF3">
    <property type="entry name" value="HISTIDINOL-PHOSPHATE AMINOTRANSFERASE"/>
    <property type="match status" value="1"/>
</dbReference>
<organism evidence="9 10">
    <name type="scientific">Ligilactobacillus ruminis DSM 20403 = NBRC 102161</name>
    <dbReference type="NCBI Taxonomy" id="1423798"/>
    <lineage>
        <taxon>Bacteria</taxon>
        <taxon>Bacillati</taxon>
        <taxon>Bacillota</taxon>
        <taxon>Bacilli</taxon>
        <taxon>Lactobacillales</taxon>
        <taxon>Lactobacillaceae</taxon>
        <taxon>Ligilactobacillus</taxon>
    </lineage>
</organism>
<reference evidence="10" key="1">
    <citation type="submission" date="2016-10" db="EMBL/GenBank/DDBJ databases">
        <authorList>
            <person name="Varghese N."/>
            <person name="Submissions S."/>
        </authorList>
    </citation>
    <scope>NUCLEOTIDE SEQUENCE [LARGE SCALE GENOMIC DNA]</scope>
    <source>
        <strain evidence="10">DSM 20403</strain>
    </source>
</reference>
<dbReference type="InterPro" id="IPR005861">
    <property type="entry name" value="HisP_aminotrans"/>
</dbReference>
<comment type="catalytic activity">
    <reaction evidence="7">
        <text>L-histidinol phosphate + 2-oxoglutarate = 3-(imidazol-4-yl)-2-oxopropyl phosphate + L-glutamate</text>
        <dbReference type="Rhea" id="RHEA:23744"/>
        <dbReference type="ChEBI" id="CHEBI:16810"/>
        <dbReference type="ChEBI" id="CHEBI:29985"/>
        <dbReference type="ChEBI" id="CHEBI:57766"/>
        <dbReference type="ChEBI" id="CHEBI:57980"/>
        <dbReference type="EC" id="2.6.1.9"/>
    </reaction>
</comment>
<dbReference type="GO" id="GO:0004400">
    <property type="term" value="F:histidinol-phosphate transaminase activity"/>
    <property type="evidence" value="ECO:0007669"/>
    <property type="project" value="UniProtKB-UniRule"/>
</dbReference>
<dbReference type="UniPathway" id="UPA00031">
    <property type="reaction ID" value="UER00012"/>
</dbReference>
<evidence type="ECO:0000256" key="1">
    <source>
        <dbReference type="ARBA" id="ARBA00001933"/>
    </source>
</evidence>
<name>A0A1I2S6Y1_9LACO</name>
<evidence type="ECO:0000259" key="8">
    <source>
        <dbReference type="Pfam" id="PF00155"/>
    </source>
</evidence>
<dbReference type="Gene3D" id="3.40.640.10">
    <property type="entry name" value="Type I PLP-dependent aspartate aminotransferase-like (Major domain)"/>
    <property type="match status" value="1"/>
</dbReference>
<keyword evidence="7" id="KW-0028">Amino-acid biosynthesis</keyword>
<keyword evidence="5 7" id="KW-0663">Pyridoxal phosphate</keyword>
<dbReference type="InterPro" id="IPR050106">
    <property type="entry name" value="HistidinolP_aminotransfase"/>
</dbReference>
<dbReference type="GO" id="GO:0000105">
    <property type="term" value="P:L-histidine biosynthetic process"/>
    <property type="evidence" value="ECO:0007669"/>
    <property type="project" value="UniProtKB-UniRule"/>
</dbReference>
<feature type="domain" description="Aminotransferase class I/classII large" evidence="8">
    <location>
        <begin position="33"/>
        <end position="359"/>
    </location>
</feature>
<dbReference type="GO" id="GO:0030170">
    <property type="term" value="F:pyridoxal phosphate binding"/>
    <property type="evidence" value="ECO:0007669"/>
    <property type="project" value="InterPro"/>
</dbReference>
<evidence type="ECO:0000256" key="7">
    <source>
        <dbReference type="HAMAP-Rule" id="MF_01023"/>
    </source>
</evidence>
<evidence type="ECO:0000256" key="2">
    <source>
        <dbReference type="ARBA" id="ARBA00011738"/>
    </source>
</evidence>
<keyword evidence="6 7" id="KW-0368">Histidine biosynthesis</keyword>
<evidence type="ECO:0000256" key="3">
    <source>
        <dbReference type="ARBA" id="ARBA00022576"/>
    </source>
</evidence>
<gene>
    <name evidence="7" type="primary">hisC</name>
    <name evidence="9" type="ORF">SAMN02910432_01487</name>
</gene>
<dbReference type="NCBIfam" id="TIGR01141">
    <property type="entry name" value="hisC"/>
    <property type="match status" value="1"/>
</dbReference>
<dbReference type="Proteomes" id="UP000182635">
    <property type="component" value="Unassembled WGS sequence"/>
</dbReference>
<dbReference type="PANTHER" id="PTHR43643">
    <property type="entry name" value="HISTIDINOL-PHOSPHATE AMINOTRANSFERASE 2"/>
    <property type="match status" value="1"/>
</dbReference>
<comment type="cofactor">
    <cofactor evidence="1 7">
        <name>pyridoxal 5'-phosphate</name>
        <dbReference type="ChEBI" id="CHEBI:597326"/>
    </cofactor>
</comment>
<sequence>MEDLRFRRQVDDCQPYVAGESEASVLRRYDLEKVVKLGSNENPFAPYPHEKEAMQESLNFLNRYPEDDYLELTKTIAKQNRVEPENVALGSGAGNVIETVSRLFLDEDDEAMIAKPTYRLYREVSRLMGAKVIEVPVRDDFSYDFDAMKAAITEKTKLIWLCNPNNPTGAINDPAEIEEFIDEVGDNVWIVVDEAYADFIEDGMRPELVSRIKHKKVAIIRTFSKFYGLAGARVGYVIARKEAIKKYDTITEPFCVNRTGLFAAIAALTKDVEYCRKIKEVISAERHRVENELLGLSLEFVPSHSNFIFAKLPDGFDADVVCEKMMSKGVIIRSCSAWGYRDCVRITVGKSAENTEMLRVLGDVLEEEKVRS</sequence>
<comment type="subunit">
    <text evidence="2 7">Homodimer.</text>
</comment>
<evidence type="ECO:0000256" key="6">
    <source>
        <dbReference type="ARBA" id="ARBA00023102"/>
    </source>
</evidence>
<dbReference type="RefSeq" id="WP_046922295.1">
    <property type="nucleotide sequence ID" value="NZ_AYYL01000021.1"/>
</dbReference>
<proteinExistence type="inferred from homology"/>
<dbReference type="SUPFAM" id="SSF53383">
    <property type="entry name" value="PLP-dependent transferases"/>
    <property type="match status" value="1"/>
</dbReference>